<dbReference type="InterPro" id="IPR036249">
    <property type="entry name" value="Thioredoxin-like_sf"/>
</dbReference>
<evidence type="ECO:0000256" key="3">
    <source>
        <dbReference type="PROSITE-ProRule" id="PRU01282"/>
    </source>
</evidence>
<evidence type="ECO:0000256" key="1">
    <source>
        <dbReference type="ARBA" id="ARBA00007198"/>
    </source>
</evidence>
<dbReference type="NCBIfam" id="TIGR00014">
    <property type="entry name" value="arsC"/>
    <property type="match status" value="1"/>
</dbReference>
<keyword evidence="2" id="KW-0560">Oxidoreductase</keyword>
<accession>A0A1A7QTB2</accession>
<dbReference type="InterPro" id="IPR006659">
    <property type="entry name" value="Arsenate_reductase"/>
</dbReference>
<dbReference type="PANTHER" id="PTHR30041:SF4">
    <property type="entry name" value="ARSENATE REDUCTASE"/>
    <property type="match status" value="1"/>
</dbReference>
<evidence type="ECO:0000313" key="5">
    <source>
        <dbReference type="Proteomes" id="UP000248987"/>
    </source>
</evidence>
<dbReference type="CDD" id="cd03034">
    <property type="entry name" value="ArsC_ArsC"/>
    <property type="match status" value="1"/>
</dbReference>
<organism evidence="4 5">
    <name type="scientific">Gelidibacter algens</name>
    <dbReference type="NCBI Taxonomy" id="49280"/>
    <lineage>
        <taxon>Bacteria</taxon>
        <taxon>Pseudomonadati</taxon>
        <taxon>Bacteroidota</taxon>
        <taxon>Flavobacteriia</taxon>
        <taxon>Flavobacteriales</taxon>
        <taxon>Flavobacteriaceae</taxon>
        <taxon>Gelidibacter</taxon>
    </lineage>
</organism>
<dbReference type="PROSITE" id="PS51353">
    <property type="entry name" value="ARSC"/>
    <property type="match status" value="1"/>
</dbReference>
<comment type="caution">
    <text evidence="4">The sequence shown here is derived from an EMBL/GenBank/DDBJ whole genome shotgun (WGS) entry which is preliminary data.</text>
</comment>
<evidence type="ECO:0000256" key="2">
    <source>
        <dbReference type="ARBA" id="ARBA00023002"/>
    </source>
</evidence>
<proteinExistence type="inferred from homology"/>
<sequence length="113" mass="13057">MITVYHNPRCSKSREALNILEINHTDYKVIKYFDELLSEKALKSIIKLLKIKPIALVRTNESIWKDNFKNLDLTDKEIIAAMAQYPQLIERPIVINSSKAVIGRPPQKILDIL</sequence>
<gene>
    <name evidence="4" type="ORF">LX77_00092</name>
</gene>
<dbReference type="Pfam" id="PF03960">
    <property type="entry name" value="ArsC"/>
    <property type="match status" value="1"/>
</dbReference>
<dbReference type="STRING" id="49280.A9996_17695"/>
<dbReference type="InterPro" id="IPR006660">
    <property type="entry name" value="Arsenate_reductase-like"/>
</dbReference>
<dbReference type="GO" id="GO:0008794">
    <property type="term" value="F:arsenate reductase (glutaredoxin) activity"/>
    <property type="evidence" value="ECO:0007669"/>
    <property type="project" value="InterPro"/>
</dbReference>
<reference evidence="4 5" key="1">
    <citation type="submission" date="2018-06" db="EMBL/GenBank/DDBJ databases">
        <title>Genomic Encyclopedia of Archaeal and Bacterial Type Strains, Phase II (KMG-II): from individual species to whole genera.</title>
        <authorList>
            <person name="Goeker M."/>
        </authorList>
    </citation>
    <scope>NUCLEOTIDE SEQUENCE [LARGE SCALE GENOMIC DNA]</scope>
    <source>
        <strain evidence="4 5">DSM 12408</strain>
    </source>
</reference>
<dbReference type="SUPFAM" id="SSF52833">
    <property type="entry name" value="Thioredoxin-like"/>
    <property type="match status" value="1"/>
</dbReference>
<dbReference type="Proteomes" id="UP000248987">
    <property type="component" value="Unassembled WGS sequence"/>
</dbReference>
<dbReference type="Gene3D" id="3.40.30.10">
    <property type="entry name" value="Glutaredoxin"/>
    <property type="match status" value="1"/>
</dbReference>
<evidence type="ECO:0000313" key="4">
    <source>
        <dbReference type="EMBL" id="RAJ27520.1"/>
    </source>
</evidence>
<dbReference type="AlphaFoldDB" id="A0A1A7QTB2"/>
<name>A0A1A7QTB2_9FLAO</name>
<comment type="similarity">
    <text evidence="1 3">Belongs to the ArsC family.</text>
</comment>
<dbReference type="PANTHER" id="PTHR30041">
    <property type="entry name" value="ARSENATE REDUCTASE"/>
    <property type="match status" value="1"/>
</dbReference>
<dbReference type="RefSeq" id="WP_066438387.1">
    <property type="nucleotide sequence ID" value="NZ_LZRN01000060.1"/>
</dbReference>
<dbReference type="EMBL" id="QLLQ01000001">
    <property type="protein sequence ID" value="RAJ27520.1"/>
    <property type="molecule type" value="Genomic_DNA"/>
</dbReference>
<dbReference type="OrthoDB" id="9808142at2"/>
<keyword evidence="5" id="KW-1185">Reference proteome</keyword>
<protein>
    <submittedName>
        <fullName evidence="4">Arsenate reductase</fullName>
    </submittedName>
</protein>